<dbReference type="Pfam" id="PF24240">
    <property type="entry name" value="DUF7448"/>
    <property type="match status" value="1"/>
</dbReference>
<evidence type="ECO:0000313" key="3">
    <source>
        <dbReference type="Proteomes" id="UP000184604"/>
    </source>
</evidence>
<sequence length="119" mass="13741">MYKDFKELKGKILIKIQVKSADEILFHCDDGSVYKMYHDQDCCESVTIEDICGDINDLIGSPIIVAEESTNSDNPKDKYDESFTWTFYKLATVKGYVTIRWYGESNGYYSESVDFEKIT</sequence>
<dbReference type="RefSeq" id="WP_073541538.1">
    <property type="nucleotide sequence ID" value="NZ_CP018336.1"/>
</dbReference>
<reference evidence="2 3" key="1">
    <citation type="submission" date="2016-12" db="EMBL/GenBank/DDBJ databases">
        <title>Complete genome sequence of Clostridium kluyveri JZZ isolated from the pit mud of a Chinese flavor liquor-making factory.</title>
        <authorList>
            <person name="Wang Y."/>
        </authorList>
    </citation>
    <scope>NUCLEOTIDE SEQUENCE [LARGE SCALE GENOMIC DNA]</scope>
    <source>
        <strain evidence="2 3">JZZ</strain>
        <plasmid evidence="3">Plasmid unnamed</plasmid>
    </source>
</reference>
<accession>A0A1L5FEE6</accession>
<evidence type="ECO:0000313" key="2">
    <source>
        <dbReference type="EMBL" id="APM41376.1"/>
    </source>
</evidence>
<organism evidence="2 3">
    <name type="scientific">Clostridium kluyveri</name>
    <dbReference type="NCBI Taxonomy" id="1534"/>
    <lineage>
        <taxon>Bacteria</taxon>
        <taxon>Bacillati</taxon>
        <taxon>Bacillota</taxon>
        <taxon>Clostridia</taxon>
        <taxon>Eubacteriales</taxon>
        <taxon>Clostridiaceae</taxon>
        <taxon>Clostridium</taxon>
    </lineage>
</organism>
<feature type="domain" description="DUF7448" evidence="1">
    <location>
        <begin position="7"/>
        <end position="115"/>
    </location>
</feature>
<protein>
    <recommendedName>
        <fullName evidence="1">DUF7448 domain-containing protein</fullName>
    </recommendedName>
</protein>
<keyword evidence="2" id="KW-0614">Plasmid</keyword>
<proteinExistence type="predicted"/>
<dbReference type="InterPro" id="IPR055871">
    <property type="entry name" value="DUF7448"/>
</dbReference>
<name>A0A1L5FEE6_CLOKL</name>
<dbReference type="AlphaFoldDB" id="A0A1L5FEE6"/>
<evidence type="ECO:0000259" key="1">
    <source>
        <dbReference type="Pfam" id="PF24240"/>
    </source>
</evidence>
<dbReference type="EMBL" id="CP018336">
    <property type="protein sequence ID" value="APM41376.1"/>
    <property type="molecule type" value="Genomic_DNA"/>
</dbReference>
<dbReference type="Proteomes" id="UP000184604">
    <property type="component" value="Plasmid unnamed"/>
</dbReference>
<gene>
    <name evidence="2" type="ORF">BS101_21965</name>
</gene>
<dbReference type="OrthoDB" id="9256077at2"/>
<geneLocation type="plasmid" evidence="2">
    <name>unnamed</name>
</geneLocation>